<evidence type="ECO:0000313" key="4">
    <source>
        <dbReference type="EMBL" id="KAK7606142.1"/>
    </source>
</evidence>
<feature type="region of interest" description="Disordered" evidence="1">
    <location>
        <begin position="55"/>
        <end position="75"/>
    </location>
</feature>
<dbReference type="EMBL" id="JBBPBF010000054">
    <property type="protein sequence ID" value="KAK7606142.1"/>
    <property type="molecule type" value="Genomic_DNA"/>
</dbReference>
<evidence type="ECO:0000313" key="5">
    <source>
        <dbReference type="Proteomes" id="UP001367316"/>
    </source>
</evidence>
<sequence length="302" mass="33261">MILLIIRPTPGSLILSLLLTLTRTRRRPSTSSTRKIAQKGRNILIQIPAQGMSRFRPLQPRGRGSRGSVRRRGTRIPQHSSKHLLINDAAAPAHILQQRQRGISVAQHGLENGFVHRVVDVTPLAVIGDGVVFVVIIIVGLPRVFVVDVVIVLLFALRVSRTSIAVIHFVCDGFFVQSCSRRRVRQPPRSPQLFELERQPIYEALRALRIAKHIRLLVRARERHDPLVPADVAADAGLGEQRVPRGPQRAMGVGVLEEGAAAGQVVDGHEAVADADHGREEHGVGELGGRRVTDERHDLEGD</sequence>
<keyword evidence="2" id="KW-1133">Transmembrane helix</keyword>
<reference evidence="4 5" key="1">
    <citation type="submission" date="2024-04" db="EMBL/GenBank/DDBJ databases">
        <title>Phyllosticta paracitricarpa is synonymous to the EU quarantine fungus P. citricarpa based on phylogenomic analyses.</title>
        <authorList>
            <consortium name="Lawrence Berkeley National Laboratory"/>
            <person name="Van ingen-buijs V.A."/>
            <person name="Van westerhoven A.C."/>
            <person name="Haridas S."/>
            <person name="Skiadas P."/>
            <person name="Martin F."/>
            <person name="Groenewald J.Z."/>
            <person name="Crous P.W."/>
            <person name="Seidl M.F."/>
        </authorList>
    </citation>
    <scope>NUCLEOTIDE SEQUENCE [LARGE SCALE GENOMIC DNA]</scope>
    <source>
        <strain evidence="4 5">CBS 141358</strain>
    </source>
</reference>
<keyword evidence="3" id="KW-0732">Signal</keyword>
<gene>
    <name evidence="4" type="ORF">JOL62DRAFT_587924</name>
</gene>
<evidence type="ECO:0000256" key="3">
    <source>
        <dbReference type="SAM" id="SignalP"/>
    </source>
</evidence>
<feature type="chain" id="PRO_5046539290" evidence="3">
    <location>
        <begin position="25"/>
        <end position="302"/>
    </location>
</feature>
<evidence type="ECO:0000256" key="1">
    <source>
        <dbReference type="SAM" id="MobiDB-lite"/>
    </source>
</evidence>
<keyword evidence="2" id="KW-0812">Transmembrane</keyword>
<name>A0ABR1MT76_9PEZI</name>
<comment type="caution">
    <text evidence="4">The sequence shown here is derived from an EMBL/GenBank/DDBJ whole genome shotgun (WGS) entry which is preliminary data.</text>
</comment>
<keyword evidence="2" id="KW-0472">Membrane</keyword>
<dbReference type="Proteomes" id="UP001367316">
    <property type="component" value="Unassembled WGS sequence"/>
</dbReference>
<organism evidence="4 5">
    <name type="scientific">Phyllosticta paracitricarpa</name>
    <dbReference type="NCBI Taxonomy" id="2016321"/>
    <lineage>
        <taxon>Eukaryota</taxon>
        <taxon>Fungi</taxon>
        <taxon>Dikarya</taxon>
        <taxon>Ascomycota</taxon>
        <taxon>Pezizomycotina</taxon>
        <taxon>Dothideomycetes</taxon>
        <taxon>Dothideomycetes incertae sedis</taxon>
        <taxon>Botryosphaeriales</taxon>
        <taxon>Phyllostictaceae</taxon>
        <taxon>Phyllosticta</taxon>
    </lineage>
</organism>
<feature type="signal peptide" evidence="3">
    <location>
        <begin position="1"/>
        <end position="24"/>
    </location>
</feature>
<protein>
    <submittedName>
        <fullName evidence="4">Uncharacterized protein</fullName>
    </submittedName>
</protein>
<proteinExistence type="predicted"/>
<feature type="region of interest" description="Disordered" evidence="1">
    <location>
        <begin position="274"/>
        <end position="302"/>
    </location>
</feature>
<accession>A0ABR1MT76</accession>
<keyword evidence="5" id="KW-1185">Reference proteome</keyword>
<evidence type="ECO:0000256" key="2">
    <source>
        <dbReference type="SAM" id="Phobius"/>
    </source>
</evidence>
<feature type="transmembrane region" description="Helical" evidence="2">
    <location>
        <begin position="131"/>
        <end position="157"/>
    </location>
</feature>